<dbReference type="PRINTS" id="PR00080">
    <property type="entry name" value="SDRFAMILY"/>
</dbReference>
<dbReference type="InterPro" id="IPR036291">
    <property type="entry name" value="NAD(P)-bd_dom_sf"/>
</dbReference>
<dbReference type="EMBL" id="JNCA01000009">
    <property type="protein sequence ID" value="KDN55802.1"/>
    <property type="molecule type" value="Genomic_DNA"/>
</dbReference>
<protein>
    <submittedName>
        <fullName evidence="3">Dioxygenase</fullName>
    </submittedName>
</protein>
<evidence type="ECO:0000313" key="3">
    <source>
        <dbReference type="EMBL" id="KDN55802.1"/>
    </source>
</evidence>
<keyword evidence="2" id="KW-0560">Oxidoreductase</keyword>
<dbReference type="NCBIfam" id="NF006132">
    <property type="entry name" value="PRK08277.1"/>
    <property type="match status" value="1"/>
</dbReference>
<dbReference type="SUPFAM" id="SSF51735">
    <property type="entry name" value="NAD(P)-binding Rossmann-fold domains"/>
    <property type="match status" value="1"/>
</dbReference>
<dbReference type="OrthoDB" id="9803333at2"/>
<name>A0A066WP34_9FLAO</name>
<dbReference type="GO" id="GO:0051213">
    <property type="term" value="F:dioxygenase activity"/>
    <property type="evidence" value="ECO:0007669"/>
    <property type="project" value="UniProtKB-KW"/>
</dbReference>
<keyword evidence="3" id="KW-0223">Dioxygenase</keyword>
<comment type="similarity">
    <text evidence="1">Belongs to the short-chain dehydrogenases/reductases (SDR) family.</text>
</comment>
<evidence type="ECO:0000256" key="1">
    <source>
        <dbReference type="ARBA" id="ARBA00006484"/>
    </source>
</evidence>
<evidence type="ECO:0000256" key="2">
    <source>
        <dbReference type="ARBA" id="ARBA00023002"/>
    </source>
</evidence>
<reference evidence="3 4" key="1">
    <citation type="submission" date="2014-05" db="EMBL/GenBank/DDBJ databases">
        <title>Genome Sequence of Flavobacterium sp. EM1321.</title>
        <authorList>
            <person name="Shin S.-K."/>
            <person name="Yi H."/>
        </authorList>
    </citation>
    <scope>NUCLEOTIDE SEQUENCE [LARGE SCALE GENOMIC DNA]</scope>
    <source>
        <strain evidence="3 4">EM1321</strain>
    </source>
</reference>
<accession>A0A066WP34</accession>
<proteinExistence type="inferred from homology"/>
<dbReference type="STRING" id="1492738.FEM21_09930"/>
<comment type="caution">
    <text evidence="3">The sequence shown here is derived from an EMBL/GenBank/DDBJ whole genome shotgun (WGS) entry which is preliminary data.</text>
</comment>
<dbReference type="AlphaFoldDB" id="A0A066WP34"/>
<gene>
    <name evidence="3" type="ORF">FEM21_09930</name>
</gene>
<organism evidence="3 4">
    <name type="scientific">Flavobacterium seoulense</name>
    <dbReference type="NCBI Taxonomy" id="1492738"/>
    <lineage>
        <taxon>Bacteria</taxon>
        <taxon>Pseudomonadati</taxon>
        <taxon>Bacteroidota</taxon>
        <taxon>Flavobacteriia</taxon>
        <taxon>Flavobacteriales</taxon>
        <taxon>Flavobacteriaceae</taxon>
        <taxon>Flavobacterium</taxon>
    </lineage>
</organism>
<dbReference type="PANTHER" id="PTHR42760:SF115">
    <property type="entry name" value="3-OXOACYL-[ACYL-CARRIER-PROTEIN] REDUCTASE FABG"/>
    <property type="match status" value="1"/>
</dbReference>
<dbReference type="GO" id="GO:0005975">
    <property type="term" value="P:carbohydrate metabolic process"/>
    <property type="evidence" value="ECO:0007669"/>
    <property type="project" value="UniProtKB-ARBA"/>
</dbReference>
<dbReference type="Pfam" id="PF13561">
    <property type="entry name" value="adh_short_C2"/>
    <property type="match status" value="1"/>
</dbReference>
<dbReference type="PRINTS" id="PR00081">
    <property type="entry name" value="GDHRDH"/>
</dbReference>
<dbReference type="GO" id="GO:0016616">
    <property type="term" value="F:oxidoreductase activity, acting on the CH-OH group of donors, NAD or NADP as acceptor"/>
    <property type="evidence" value="ECO:0007669"/>
    <property type="project" value="TreeGrafter"/>
</dbReference>
<dbReference type="FunFam" id="3.40.50.720:FF:000240">
    <property type="entry name" value="SDR family oxidoreductase"/>
    <property type="match status" value="1"/>
</dbReference>
<sequence length="270" mass="28799">MNLFNIKNKVAVITGGTGVLGSSIAEHLGESGVKIVILGRDQQTIDKSIDSLKKNGYDALGIATNILDRESLEKAKNSILSQYGKIDILLNAAGGNMPGATIGPDQTIFDLSMDAFQTVTDLNLNGTVLPSIVFGEVMAKQKEGVIINFSSMTVDRAVTRVVGYSASKAAMENFTRWMAVEMATKFSSKIRVNAIAPGFFIGNQNRKLLTNEDGSYTQRGNSIINNTPMKRFGEADELAGAIHFLCSDAAQFITGIVLAVDGGFSAYSGV</sequence>
<dbReference type="InterPro" id="IPR002347">
    <property type="entry name" value="SDR_fam"/>
</dbReference>
<dbReference type="Gene3D" id="3.40.50.720">
    <property type="entry name" value="NAD(P)-binding Rossmann-like Domain"/>
    <property type="match status" value="1"/>
</dbReference>
<dbReference type="InterPro" id="IPR020904">
    <property type="entry name" value="Sc_DH/Rdtase_CS"/>
</dbReference>
<evidence type="ECO:0000313" key="4">
    <source>
        <dbReference type="Proteomes" id="UP000027064"/>
    </source>
</evidence>
<dbReference type="RefSeq" id="WP_035658524.1">
    <property type="nucleotide sequence ID" value="NZ_JNCA01000009.1"/>
</dbReference>
<dbReference type="PATRIC" id="fig|1492738.3.peg.985"/>
<dbReference type="PROSITE" id="PS00061">
    <property type="entry name" value="ADH_SHORT"/>
    <property type="match status" value="1"/>
</dbReference>
<keyword evidence="4" id="KW-1185">Reference proteome</keyword>
<dbReference type="eggNOG" id="COG1028">
    <property type="taxonomic scope" value="Bacteria"/>
</dbReference>
<dbReference type="Proteomes" id="UP000027064">
    <property type="component" value="Unassembled WGS sequence"/>
</dbReference>
<dbReference type="PANTHER" id="PTHR42760">
    <property type="entry name" value="SHORT-CHAIN DEHYDROGENASES/REDUCTASES FAMILY MEMBER"/>
    <property type="match status" value="1"/>
</dbReference>